<dbReference type="EMBL" id="LSSK01000002">
    <property type="protein sequence ID" value="OMH86409.1"/>
    <property type="molecule type" value="Genomic_DNA"/>
</dbReference>
<gene>
    <name evidence="1" type="ORF">AX774_g23</name>
</gene>
<comment type="caution">
    <text evidence="1">The sequence shown here is derived from an EMBL/GenBank/DDBJ whole genome shotgun (WGS) entry which is preliminary data.</text>
</comment>
<dbReference type="Proteomes" id="UP000188320">
    <property type="component" value="Unassembled WGS sequence"/>
</dbReference>
<sequence length="108" mass="12166">MFQFQKPMFYSTMKSQNLVHSELSLLSSKCGDLEKIRCLADYKNSVFDTLYNSSTFNLQKPGLAPISSETPQLPGFPSSELSNSIFSNLAAFQENESEFSIDEIEFSD</sequence>
<protein>
    <submittedName>
        <fullName evidence="1">Uncharacterized protein</fullName>
    </submittedName>
</protein>
<reference evidence="2" key="1">
    <citation type="submission" date="2017-01" db="EMBL/GenBank/DDBJ databases">
        <authorList>
            <person name="Wang Y."/>
            <person name="White M."/>
            <person name="Kvist S."/>
            <person name="Moncalvo J.-M."/>
        </authorList>
    </citation>
    <scope>NUCLEOTIDE SEQUENCE [LARGE SCALE GENOMIC DNA]</scope>
    <source>
        <strain evidence="2">COL-18-3</strain>
    </source>
</reference>
<evidence type="ECO:0000313" key="1">
    <source>
        <dbReference type="EMBL" id="OMH86409.1"/>
    </source>
</evidence>
<proteinExistence type="predicted"/>
<evidence type="ECO:0000313" key="2">
    <source>
        <dbReference type="Proteomes" id="UP000188320"/>
    </source>
</evidence>
<dbReference type="AlphaFoldDB" id="A0A1R1PZN9"/>
<name>A0A1R1PZN9_ZANCU</name>
<keyword evidence="2" id="KW-1185">Reference proteome</keyword>
<accession>A0A1R1PZN9</accession>
<organism evidence="1 2">
    <name type="scientific">Zancudomyces culisetae</name>
    <name type="common">Gut fungus</name>
    <name type="synonym">Smittium culisetae</name>
    <dbReference type="NCBI Taxonomy" id="1213189"/>
    <lineage>
        <taxon>Eukaryota</taxon>
        <taxon>Fungi</taxon>
        <taxon>Fungi incertae sedis</taxon>
        <taxon>Zoopagomycota</taxon>
        <taxon>Kickxellomycotina</taxon>
        <taxon>Harpellomycetes</taxon>
        <taxon>Harpellales</taxon>
        <taxon>Legeriomycetaceae</taxon>
        <taxon>Zancudomyces</taxon>
    </lineage>
</organism>